<dbReference type="InterPro" id="IPR011009">
    <property type="entry name" value="Kinase-like_dom_sf"/>
</dbReference>
<dbReference type="Gene3D" id="3.40.50.300">
    <property type="entry name" value="P-loop containing nucleotide triphosphate hydrolases"/>
    <property type="match status" value="1"/>
</dbReference>
<dbReference type="InterPro" id="IPR027417">
    <property type="entry name" value="P-loop_NTPase"/>
</dbReference>
<keyword evidence="2" id="KW-1185">Reference proteome</keyword>
<dbReference type="SUPFAM" id="SSF52540">
    <property type="entry name" value="P-loop containing nucleoside triphosphate hydrolases"/>
    <property type="match status" value="1"/>
</dbReference>
<dbReference type="PANTHER" id="PTHR43883">
    <property type="entry name" value="SLR0207 PROTEIN"/>
    <property type="match status" value="1"/>
</dbReference>
<proteinExistence type="predicted"/>
<name>A0ABU8T2J3_9PSEU</name>
<dbReference type="SUPFAM" id="SSF56112">
    <property type="entry name" value="Protein kinase-like (PK-like)"/>
    <property type="match status" value="1"/>
</dbReference>
<dbReference type="InterPro" id="IPR052732">
    <property type="entry name" value="Cell-binding_unc_protein"/>
</dbReference>
<dbReference type="RefSeq" id="WP_340286284.1">
    <property type="nucleotide sequence ID" value="NZ_JBBJUP010000003.1"/>
</dbReference>
<organism evidence="1 2">
    <name type="scientific">Pseudonocardia spirodelae</name>
    <dbReference type="NCBI Taxonomy" id="3133431"/>
    <lineage>
        <taxon>Bacteria</taxon>
        <taxon>Bacillati</taxon>
        <taxon>Actinomycetota</taxon>
        <taxon>Actinomycetes</taxon>
        <taxon>Pseudonocardiales</taxon>
        <taxon>Pseudonocardiaceae</taxon>
        <taxon>Pseudonocardia</taxon>
    </lineage>
</organism>
<dbReference type="PANTHER" id="PTHR43883:SF1">
    <property type="entry name" value="GLUCONOKINASE"/>
    <property type="match status" value="1"/>
</dbReference>
<dbReference type="Pfam" id="PF13671">
    <property type="entry name" value="AAA_33"/>
    <property type="match status" value="1"/>
</dbReference>
<accession>A0ABU8T2J3</accession>
<gene>
    <name evidence="1" type="ORF">WJX68_04370</name>
</gene>
<dbReference type="Proteomes" id="UP001364211">
    <property type="component" value="Unassembled WGS sequence"/>
</dbReference>
<reference evidence="1 2" key="1">
    <citation type="submission" date="2024-03" db="EMBL/GenBank/DDBJ databases">
        <title>Draft genome sequence of Pseudonocardia sp. DW16-2.</title>
        <authorList>
            <person name="Duangmal K."/>
        </authorList>
    </citation>
    <scope>NUCLEOTIDE SEQUENCE [LARGE SCALE GENOMIC DNA]</scope>
    <source>
        <strain evidence="1 2">DW16-2</strain>
    </source>
</reference>
<evidence type="ECO:0000313" key="2">
    <source>
        <dbReference type="Proteomes" id="UP001364211"/>
    </source>
</evidence>
<sequence length="483" mass="49579">MGTGAAAEVRETHTGLVVLAGDHAYKVKKAVRTPYCDFSTRELRVRALARELERNRRFAPDVYLGVGGYRGPGGPDGEPVLVMRRMPAGSDLATVLRDAAPGTVRTVLDRVARAVADAHAAAPPGAADRAGPDAVAARWAANLDELAELTGDDAVRARTAPLRRLATRFLAGRAALFAARADRVVDGHGDLLATDVYVLPDGVRLLDCLDFDDDLRQVDPLDDVACLATDLELRGPDGAAGLLVAAYRRITGDPAPDALTHHFLAYRAVMRAKVAALRARQGAAGASAEADALSAQGLDHLRTGAVRLALVGGPPGSGKTTLARALAAATGATVLSSDVVRRELAGPGAGPAPAPFGTGRYAPGPVREVYDELLRRAGALLALGESVVLDASWTAADLRRAAAGTAAAGHAPLVPLRCAVAPRVAAARIAARTGSDSDADAGVAARMRAATDPWPEAVRVDTGAACGDALATALAAWAAAAGR</sequence>
<evidence type="ECO:0000313" key="1">
    <source>
        <dbReference type="EMBL" id="MEJ8278160.1"/>
    </source>
</evidence>
<dbReference type="EMBL" id="JBBJUP010000003">
    <property type="protein sequence ID" value="MEJ8278160.1"/>
    <property type="molecule type" value="Genomic_DNA"/>
</dbReference>
<protein>
    <submittedName>
        <fullName evidence="1">AAA family ATPase</fullName>
    </submittedName>
</protein>
<comment type="caution">
    <text evidence="1">The sequence shown here is derived from an EMBL/GenBank/DDBJ whole genome shotgun (WGS) entry which is preliminary data.</text>
</comment>